<name>B4LHK6_DROVI</name>
<feature type="compositionally biased region" description="Low complexity" evidence="1">
    <location>
        <begin position="1643"/>
        <end position="1672"/>
    </location>
</feature>
<feature type="compositionally biased region" description="Basic and acidic residues" evidence="1">
    <location>
        <begin position="1216"/>
        <end position="1226"/>
    </location>
</feature>
<dbReference type="GO" id="GO:0003779">
    <property type="term" value="F:actin binding"/>
    <property type="evidence" value="ECO:0007669"/>
    <property type="project" value="InterPro"/>
</dbReference>
<feature type="domain" description="FH2" evidence="3">
    <location>
        <begin position="330"/>
        <end position="742"/>
    </location>
</feature>
<evidence type="ECO:0000259" key="2">
    <source>
        <dbReference type="PROSITE" id="PS51232"/>
    </source>
</evidence>
<feature type="compositionally biased region" description="Polar residues" evidence="1">
    <location>
        <begin position="1597"/>
        <end position="1623"/>
    </location>
</feature>
<dbReference type="SMR" id="B4LHK6"/>
<feature type="region of interest" description="Disordered" evidence="1">
    <location>
        <begin position="242"/>
        <end position="317"/>
    </location>
</feature>
<feature type="region of interest" description="Disordered" evidence="1">
    <location>
        <begin position="1252"/>
        <end position="1623"/>
    </location>
</feature>
<dbReference type="Pfam" id="PF06367">
    <property type="entry name" value="Drf_FH3"/>
    <property type="match status" value="1"/>
</dbReference>
<feature type="compositionally biased region" description="Low complexity" evidence="1">
    <location>
        <begin position="1469"/>
        <end position="1489"/>
    </location>
</feature>
<feature type="compositionally biased region" description="Polar residues" evidence="1">
    <location>
        <begin position="1677"/>
        <end position="1686"/>
    </location>
</feature>
<dbReference type="SUPFAM" id="SSF101447">
    <property type="entry name" value="Formin homology 2 domain (FH2 domain)"/>
    <property type="match status" value="1"/>
</dbReference>
<dbReference type="Gene3D" id="1.10.238.150">
    <property type="entry name" value="Formin, FH3 diaphanous domain"/>
    <property type="match status" value="1"/>
</dbReference>
<dbReference type="PROSITE" id="PS51444">
    <property type="entry name" value="FH2"/>
    <property type="match status" value="1"/>
</dbReference>
<feature type="compositionally biased region" description="Pro residues" evidence="1">
    <location>
        <begin position="268"/>
        <end position="282"/>
    </location>
</feature>
<evidence type="ECO:0000313" key="6">
    <source>
        <dbReference type="Proteomes" id="UP000008792"/>
    </source>
</evidence>
<dbReference type="SUPFAM" id="SSF48371">
    <property type="entry name" value="ARM repeat"/>
    <property type="match status" value="1"/>
</dbReference>
<reference evidence="4" key="2">
    <citation type="journal article" date="2008" name="Bioinformatics">
        <title>Assembly reconciliation.</title>
        <authorList>
            <person name="Zimin A.V."/>
            <person name="Smith D.R."/>
            <person name="Sutton G."/>
            <person name="Yorke J.A."/>
        </authorList>
    </citation>
    <scope>NUCLEOTIDE SEQUENCE</scope>
    <source>
        <strain evidence="4">TSC#15010-1051.87</strain>
    </source>
</reference>
<feature type="region of interest" description="Disordered" evidence="1">
    <location>
        <begin position="1087"/>
        <end position="1129"/>
    </location>
</feature>
<dbReference type="InterPro" id="IPR042201">
    <property type="entry name" value="FH2_Formin_sf"/>
</dbReference>
<feature type="compositionally biased region" description="Polar residues" evidence="1">
    <location>
        <begin position="1418"/>
        <end position="1442"/>
    </location>
</feature>
<dbReference type="STRING" id="7244.B4LHK6"/>
<evidence type="ECO:0000256" key="1">
    <source>
        <dbReference type="SAM" id="MobiDB-lite"/>
    </source>
</evidence>
<proteinExistence type="predicted"/>
<feature type="compositionally biased region" description="Basic and acidic residues" evidence="1">
    <location>
        <begin position="411"/>
        <end position="421"/>
    </location>
</feature>
<feature type="region of interest" description="Disordered" evidence="1">
    <location>
        <begin position="1173"/>
        <end position="1192"/>
    </location>
</feature>
<dbReference type="EMBL" id="CH940647">
    <property type="protein sequence ID" value="KRF84449.1"/>
    <property type="molecule type" value="Genomic_DNA"/>
</dbReference>
<feature type="region of interest" description="Disordered" evidence="1">
    <location>
        <begin position="385"/>
        <end position="421"/>
    </location>
</feature>
<gene>
    <name evidence="4" type="primary">Dvir\GJ12058</name>
    <name evidence="4" type="ORF">Dvir_GJ12058</name>
</gene>
<dbReference type="InParanoid" id="B4LHK6"/>
<dbReference type="HOGENOM" id="CLU_001578_0_0_1"/>
<feature type="compositionally biased region" description="Basic and acidic residues" evidence="1">
    <location>
        <begin position="1281"/>
        <end position="1305"/>
    </location>
</feature>
<feature type="region of interest" description="Disordered" evidence="1">
    <location>
        <begin position="1216"/>
        <end position="1239"/>
    </location>
</feature>
<dbReference type="OrthoDB" id="26518at2759"/>
<dbReference type="SMART" id="SM01139">
    <property type="entry name" value="Drf_FH3"/>
    <property type="match status" value="1"/>
</dbReference>
<feature type="compositionally biased region" description="Pro residues" evidence="1">
    <location>
        <begin position="290"/>
        <end position="313"/>
    </location>
</feature>
<evidence type="ECO:0000313" key="5">
    <source>
        <dbReference type="EMBL" id="KRF84449.1"/>
    </source>
</evidence>
<feature type="compositionally biased region" description="Polar residues" evidence="1">
    <location>
        <begin position="1258"/>
        <end position="1279"/>
    </location>
</feature>
<feature type="compositionally biased region" description="Low complexity" evidence="1">
    <location>
        <begin position="1443"/>
        <end position="1452"/>
    </location>
</feature>
<feature type="compositionally biased region" description="Low complexity" evidence="1">
    <location>
        <begin position="388"/>
        <end position="410"/>
    </location>
</feature>
<evidence type="ECO:0000313" key="4">
    <source>
        <dbReference type="EMBL" id="EDW69559.2"/>
    </source>
</evidence>
<protein>
    <submittedName>
        <fullName evidence="5">Uncharacterized protein, isoform B</fullName>
    </submittedName>
    <submittedName>
        <fullName evidence="4">Uncharacterized protein, isoform C</fullName>
    </submittedName>
</protein>
<reference evidence="4" key="3">
    <citation type="submission" date="2008-06" db="EMBL/GenBank/DDBJ databases">
        <authorList>
            <consortium name="FlyBase"/>
        </authorList>
    </citation>
    <scope>NUCLEOTIDE SEQUENCE</scope>
    <source>
        <strain evidence="4">TSC#15010-1051.87</strain>
    </source>
</reference>
<dbReference type="Proteomes" id="UP000008792">
    <property type="component" value="Unassembled WGS sequence"/>
</dbReference>
<organism evidence="4 6">
    <name type="scientific">Drosophila virilis</name>
    <name type="common">Fruit fly</name>
    <dbReference type="NCBI Taxonomy" id="7244"/>
    <lineage>
        <taxon>Eukaryota</taxon>
        <taxon>Metazoa</taxon>
        <taxon>Ecdysozoa</taxon>
        <taxon>Arthropoda</taxon>
        <taxon>Hexapoda</taxon>
        <taxon>Insecta</taxon>
        <taxon>Pterygota</taxon>
        <taxon>Neoptera</taxon>
        <taxon>Endopterygota</taxon>
        <taxon>Diptera</taxon>
        <taxon>Brachycera</taxon>
        <taxon>Muscomorpha</taxon>
        <taxon>Ephydroidea</taxon>
        <taxon>Drosophilidae</taxon>
        <taxon>Drosophila</taxon>
    </lineage>
</organism>
<feature type="compositionally biased region" description="Basic and acidic residues" evidence="1">
    <location>
        <begin position="986"/>
        <end position="1006"/>
    </location>
</feature>
<dbReference type="EMBL" id="CH940647">
    <property type="protein sequence ID" value="EDW69559.2"/>
    <property type="molecule type" value="Genomic_DNA"/>
</dbReference>
<dbReference type="FunFam" id="1.25.10.10:FF:000696">
    <property type="entry name" value="Formin 3, isoform B"/>
    <property type="match status" value="1"/>
</dbReference>
<dbReference type="PANTHER" id="PTHR46345">
    <property type="entry name" value="INVERTED FORMIN-2"/>
    <property type="match status" value="1"/>
</dbReference>
<feature type="compositionally biased region" description="Polar residues" evidence="1">
    <location>
        <begin position="1362"/>
        <end position="1409"/>
    </location>
</feature>
<dbReference type="SMART" id="SM00498">
    <property type="entry name" value="FH2"/>
    <property type="match status" value="1"/>
</dbReference>
<dbReference type="PROSITE" id="PS51232">
    <property type="entry name" value="GBD_FH3"/>
    <property type="match status" value="1"/>
</dbReference>
<feature type="compositionally biased region" description="Low complexity" evidence="1">
    <location>
        <begin position="1571"/>
        <end position="1590"/>
    </location>
</feature>
<feature type="region of interest" description="Disordered" evidence="1">
    <location>
        <begin position="1641"/>
        <end position="1686"/>
    </location>
</feature>
<feature type="compositionally biased region" description="Low complexity" evidence="1">
    <location>
        <begin position="1008"/>
        <end position="1023"/>
    </location>
</feature>
<dbReference type="PANTHER" id="PTHR46345:SF8">
    <property type="entry name" value="FORMIN 3, ISOFORM B"/>
    <property type="match status" value="1"/>
</dbReference>
<feature type="region of interest" description="Disordered" evidence="1">
    <location>
        <begin position="849"/>
        <end position="874"/>
    </location>
</feature>
<dbReference type="FunCoup" id="B4LHK6">
    <property type="interactions" value="45"/>
</dbReference>
<evidence type="ECO:0000259" key="3">
    <source>
        <dbReference type="PROSITE" id="PS51444"/>
    </source>
</evidence>
<feature type="compositionally biased region" description="Basic and acidic residues" evidence="1">
    <location>
        <begin position="940"/>
        <end position="949"/>
    </location>
</feature>
<feature type="compositionally biased region" description="Low complexity" evidence="1">
    <location>
        <begin position="906"/>
        <end position="925"/>
    </location>
</feature>
<dbReference type="eggNOG" id="KOG1922">
    <property type="taxonomic scope" value="Eukaryota"/>
</dbReference>
<reference evidence="4 6" key="1">
    <citation type="journal article" date="2007" name="Nature">
        <title>Evolution of genes and genomes on the Drosophila phylogeny.</title>
        <authorList>
            <consortium name="Drosophila 12 Genomes Consortium"/>
            <person name="Clark A.G."/>
            <person name="Eisen M.B."/>
            <person name="Smith D.R."/>
            <person name="Bergman C.M."/>
            <person name="Oliver B."/>
            <person name="Markow T.A."/>
            <person name="Kaufman T.C."/>
            <person name="Kellis M."/>
            <person name="Gelbart W."/>
            <person name="Iyer V.N."/>
            <person name="Pollard D.A."/>
            <person name="Sackton T.B."/>
            <person name="Larracuente A.M."/>
            <person name="Singh N.D."/>
            <person name="Abad J.P."/>
            <person name="Abt D.N."/>
            <person name="Adryan B."/>
            <person name="Aguade M."/>
            <person name="Akashi H."/>
            <person name="Anderson W.W."/>
            <person name="Aquadro C.F."/>
            <person name="Ardell D.H."/>
            <person name="Arguello R."/>
            <person name="Artieri C.G."/>
            <person name="Barbash D.A."/>
            <person name="Barker D."/>
            <person name="Barsanti P."/>
            <person name="Batterham P."/>
            <person name="Batzoglou S."/>
            <person name="Begun D."/>
            <person name="Bhutkar A."/>
            <person name="Blanco E."/>
            <person name="Bosak S.A."/>
            <person name="Bradley R.K."/>
            <person name="Brand A.D."/>
            <person name="Brent M.R."/>
            <person name="Brooks A.N."/>
            <person name="Brown R.H."/>
            <person name="Butlin R.K."/>
            <person name="Caggese C."/>
            <person name="Calvi B.R."/>
            <person name="Bernardo de Carvalho A."/>
            <person name="Caspi A."/>
            <person name="Castrezana S."/>
            <person name="Celniker S.E."/>
            <person name="Chang J.L."/>
            <person name="Chapple C."/>
            <person name="Chatterji S."/>
            <person name="Chinwalla A."/>
            <person name="Civetta A."/>
            <person name="Clifton S.W."/>
            <person name="Comeron J.M."/>
            <person name="Costello J.C."/>
            <person name="Coyne J.A."/>
            <person name="Daub J."/>
            <person name="David R.G."/>
            <person name="Delcher A.L."/>
            <person name="Delehaunty K."/>
            <person name="Do C.B."/>
            <person name="Ebling H."/>
            <person name="Edwards K."/>
            <person name="Eickbush T."/>
            <person name="Evans J.D."/>
            <person name="Filipski A."/>
            <person name="Findeiss S."/>
            <person name="Freyhult E."/>
            <person name="Fulton L."/>
            <person name="Fulton R."/>
            <person name="Garcia A.C."/>
            <person name="Gardiner A."/>
            <person name="Garfield D.A."/>
            <person name="Garvin B.E."/>
            <person name="Gibson G."/>
            <person name="Gilbert D."/>
            <person name="Gnerre S."/>
            <person name="Godfrey J."/>
            <person name="Good R."/>
            <person name="Gotea V."/>
            <person name="Gravely B."/>
            <person name="Greenberg A.J."/>
            <person name="Griffiths-Jones S."/>
            <person name="Gross S."/>
            <person name="Guigo R."/>
            <person name="Gustafson E.A."/>
            <person name="Haerty W."/>
            <person name="Hahn M.W."/>
            <person name="Halligan D.L."/>
            <person name="Halpern A.L."/>
            <person name="Halter G.M."/>
            <person name="Han M.V."/>
            <person name="Heger A."/>
            <person name="Hillier L."/>
            <person name="Hinrichs A.S."/>
            <person name="Holmes I."/>
            <person name="Hoskins R.A."/>
            <person name="Hubisz M.J."/>
            <person name="Hultmark D."/>
            <person name="Huntley M.A."/>
            <person name="Jaffe D.B."/>
            <person name="Jagadeeshan S."/>
            <person name="Jeck W.R."/>
            <person name="Johnson J."/>
            <person name="Jones C.D."/>
            <person name="Jordan W.C."/>
            <person name="Karpen G.H."/>
            <person name="Kataoka E."/>
            <person name="Keightley P.D."/>
            <person name="Kheradpour P."/>
            <person name="Kirkness E.F."/>
            <person name="Koerich L.B."/>
            <person name="Kristiansen K."/>
            <person name="Kudrna D."/>
            <person name="Kulathinal R.J."/>
            <person name="Kumar S."/>
            <person name="Kwok R."/>
            <person name="Lander E."/>
            <person name="Langley C.H."/>
            <person name="Lapoint R."/>
            <person name="Lazzaro B.P."/>
            <person name="Lee S.J."/>
            <person name="Levesque L."/>
            <person name="Li R."/>
            <person name="Lin C.F."/>
            <person name="Lin M.F."/>
            <person name="Lindblad-Toh K."/>
            <person name="Llopart A."/>
            <person name="Long M."/>
            <person name="Low L."/>
            <person name="Lozovsky E."/>
            <person name="Lu J."/>
            <person name="Luo M."/>
            <person name="Machado C.A."/>
            <person name="Makalowski W."/>
            <person name="Marzo M."/>
            <person name="Matsuda M."/>
            <person name="Matzkin L."/>
            <person name="McAllister B."/>
            <person name="McBride C.S."/>
            <person name="McKernan B."/>
            <person name="McKernan K."/>
            <person name="Mendez-Lago M."/>
            <person name="Minx P."/>
            <person name="Mollenhauer M.U."/>
            <person name="Montooth K."/>
            <person name="Mount S.M."/>
            <person name="Mu X."/>
            <person name="Myers E."/>
            <person name="Negre B."/>
            <person name="Newfeld S."/>
            <person name="Nielsen R."/>
            <person name="Noor M.A."/>
            <person name="O'Grady P."/>
            <person name="Pachter L."/>
            <person name="Papaceit M."/>
            <person name="Parisi M.J."/>
            <person name="Parisi M."/>
            <person name="Parts L."/>
            <person name="Pedersen J.S."/>
            <person name="Pesole G."/>
            <person name="Phillippy A.M."/>
            <person name="Ponting C.P."/>
            <person name="Pop M."/>
            <person name="Porcelli D."/>
            <person name="Powell J.R."/>
            <person name="Prohaska S."/>
            <person name="Pruitt K."/>
            <person name="Puig M."/>
            <person name="Quesneville H."/>
            <person name="Ram K.R."/>
            <person name="Rand D."/>
            <person name="Rasmussen M.D."/>
            <person name="Reed L.K."/>
            <person name="Reenan R."/>
            <person name="Reily A."/>
            <person name="Remington K.A."/>
            <person name="Rieger T.T."/>
            <person name="Ritchie M.G."/>
            <person name="Robin C."/>
            <person name="Rogers Y.H."/>
            <person name="Rohde C."/>
            <person name="Rozas J."/>
            <person name="Rubenfield M.J."/>
            <person name="Ruiz A."/>
            <person name="Russo S."/>
            <person name="Salzberg S.L."/>
            <person name="Sanchez-Gracia A."/>
            <person name="Saranga D.J."/>
            <person name="Sato H."/>
            <person name="Schaeffer S.W."/>
            <person name="Schatz M.C."/>
            <person name="Schlenke T."/>
            <person name="Schwartz R."/>
            <person name="Segarra C."/>
            <person name="Singh R.S."/>
            <person name="Sirot L."/>
            <person name="Sirota M."/>
            <person name="Sisneros N.B."/>
            <person name="Smith C.D."/>
            <person name="Smith T.F."/>
            <person name="Spieth J."/>
            <person name="Stage D.E."/>
            <person name="Stark A."/>
            <person name="Stephan W."/>
            <person name="Strausberg R.L."/>
            <person name="Strempel S."/>
            <person name="Sturgill D."/>
            <person name="Sutton G."/>
            <person name="Sutton G.G."/>
            <person name="Tao W."/>
            <person name="Teichmann S."/>
            <person name="Tobari Y.N."/>
            <person name="Tomimura Y."/>
            <person name="Tsolas J.M."/>
            <person name="Valente V.L."/>
            <person name="Venter E."/>
            <person name="Venter J.C."/>
            <person name="Vicario S."/>
            <person name="Vieira F.G."/>
            <person name="Vilella A.J."/>
            <person name="Villasante A."/>
            <person name="Walenz B."/>
            <person name="Wang J."/>
            <person name="Wasserman M."/>
            <person name="Watts T."/>
            <person name="Wilson D."/>
            <person name="Wilson R.K."/>
            <person name="Wing R.A."/>
            <person name="Wolfner M.F."/>
            <person name="Wong A."/>
            <person name="Wong G.K."/>
            <person name="Wu C.I."/>
            <person name="Wu G."/>
            <person name="Yamamoto D."/>
            <person name="Yang H.P."/>
            <person name="Yang S.P."/>
            <person name="Yorke J.A."/>
            <person name="Yoshida K."/>
            <person name="Zdobnov E."/>
            <person name="Zhang P."/>
            <person name="Zhang Y."/>
            <person name="Zimin A.V."/>
            <person name="Baldwin J."/>
            <person name="Abdouelleil A."/>
            <person name="Abdulkadir J."/>
            <person name="Abebe A."/>
            <person name="Abera B."/>
            <person name="Abreu J."/>
            <person name="Acer S.C."/>
            <person name="Aftuck L."/>
            <person name="Alexander A."/>
            <person name="An P."/>
            <person name="Anderson E."/>
            <person name="Anderson S."/>
            <person name="Arachi H."/>
            <person name="Azer M."/>
            <person name="Bachantsang P."/>
            <person name="Barry A."/>
            <person name="Bayul T."/>
            <person name="Berlin A."/>
            <person name="Bessette D."/>
            <person name="Bloom T."/>
            <person name="Blye J."/>
            <person name="Boguslavskiy L."/>
            <person name="Bonnet C."/>
            <person name="Boukhgalter B."/>
            <person name="Bourzgui I."/>
            <person name="Brown A."/>
            <person name="Cahill P."/>
            <person name="Channer S."/>
            <person name="Cheshatsang Y."/>
            <person name="Chuda L."/>
            <person name="Citroen M."/>
            <person name="Collymore A."/>
            <person name="Cooke P."/>
            <person name="Costello M."/>
            <person name="D'Aco K."/>
            <person name="Daza R."/>
            <person name="De Haan G."/>
            <person name="DeGray S."/>
            <person name="DeMaso C."/>
            <person name="Dhargay N."/>
            <person name="Dooley K."/>
            <person name="Dooley E."/>
            <person name="Doricent M."/>
            <person name="Dorje P."/>
            <person name="Dorjee K."/>
            <person name="Dupes A."/>
            <person name="Elong R."/>
            <person name="Falk J."/>
            <person name="Farina A."/>
            <person name="Faro S."/>
            <person name="Ferguson D."/>
            <person name="Fisher S."/>
            <person name="Foley C.D."/>
            <person name="Franke A."/>
            <person name="Friedrich D."/>
            <person name="Gadbois L."/>
            <person name="Gearin G."/>
            <person name="Gearin C.R."/>
            <person name="Giannoukos G."/>
            <person name="Goode T."/>
            <person name="Graham J."/>
            <person name="Grandbois E."/>
            <person name="Grewal S."/>
            <person name="Gyaltsen K."/>
            <person name="Hafez N."/>
            <person name="Hagos B."/>
            <person name="Hall J."/>
            <person name="Henson C."/>
            <person name="Hollinger A."/>
            <person name="Honan T."/>
            <person name="Huard M.D."/>
            <person name="Hughes L."/>
            <person name="Hurhula B."/>
            <person name="Husby M.E."/>
            <person name="Kamat A."/>
            <person name="Kanga B."/>
            <person name="Kashin S."/>
            <person name="Khazanovich D."/>
            <person name="Kisner P."/>
            <person name="Lance K."/>
            <person name="Lara M."/>
            <person name="Lee W."/>
            <person name="Lennon N."/>
            <person name="Letendre F."/>
            <person name="LeVine R."/>
            <person name="Lipovsky A."/>
            <person name="Liu X."/>
            <person name="Liu J."/>
            <person name="Liu S."/>
            <person name="Lokyitsang T."/>
            <person name="Lokyitsang Y."/>
            <person name="Lubonja R."/>
            <person name="Lui A."/>
            <person name="MacDonald P."/>
            <person name="Magnisalis V."/>
            <person name="Maru K."/>
            <person name="Matthews C."/>
            <person name="McCusker W."/>
            <person name="McDonough S."/>
            <person name="Mehta T."/>
            <person name="Meldrim J."/>
            <person name="Meneus L."/>
            <person name="Mihai O."/>
            <person name="Mihalev A."/>
            <person name="Mihova T."/>
            <person name="Mittelman R."/>
            <person name="Mlenga V."/>
            <person name="Montmayeur A."/>
            <person name="Mulrain L."/>
            <person name="Navidi A."/>
            <person name="Naylor J."/>
            <person name="Negash T."/>
            <person name="Nguyen T."/>
            <person name="Nguyen N."/>
            <person name="Nicol R."/>
            <person name="Norbu C."/>
            <person name="Norbu N."/>
            <person name="Novod N."/>
            <person name="O'Neill B."/>
            <person name="Osman S."/>
            <person name="Markiewicz E."/>
            <person name="Oyono O.L."/>
            <person name="Patti C."/>
            <person name="Phunkhang P."/>
            <person name="Pierre F."/>
            <person name="Priest M."/>
            <person name="Raghuraman S."/>
            <person name="Rege F."/>
            <person name="Reyes R."/>
            <person name="Rise C."/>
            <person name="Rogov P."/>
            <person name="Ross K."/>
            <person name="Ryan E."/>
            <person name="Settipalli S."/>
            <person name="Shea T."/>
            <person name="Sherpa N."/>
            <person name="Shi L."/>
            <person name="Shih D."/>
            <person name="Sparrow T."/>
            <person name="Spaulding J."/>
            <person name="Stalker J."/>
            <person name="Stange-Thomann N."/>
            <person name="Stavropoulos S."/>
            <person name="Stone C."/>
            <person name="Strader C."/>
            <person name="Tesfaye S."/>
            <person name="Thomson T."/>
            <person name="Thoulutsang Y."/>
            <person name="Thoulutsang D."/>
            <person name="Topham K."/>
            <person name="Topping I."/>
            <person name="Tsamla T."/>
            <person name="Vassiliev H."/>
            <person name="Vo A."/>
            <person name="Wangchuk T."/>
            <person name="Wangdi T."/>
            <person name="Weiand M."/>
            <person name="Wilkinson J."/>
            <person name="Wilson A."/>
            <person name="Yadav S."/>
            <person name="Young G."/>
            <person name="Yu Q."/>
            <person name="Zembek L."/>
            <person name="Zhong D."/>
            <person name="Zimmer A."/>
            <person name="Zwirko Z."/>
            <person name="Jaffe D.B."/>
            <person name="Alvarez P."/>
            <person name="Brockman W."/>
            <person name="Butler J."/>
            <person name="Chin C."/>
            <person name="Gnerre S."/>
            <person name="Grabherr M."/>
            <person name="Kleber M."/>
            <person name="Mauceli E."/>
            <person name="MacCallum I."/>
        </authorList>
    </citation>
    <scope>NUCLEOTIDE SEQUENCE [LARGE SCALE GENOMIC DNA]</scope>
    <source>
        <strain evidence="4">TSC#15010-1051.87</strain>
        <strain evidence="6">Tucson 15010-1051.87</strain>
    </source>
</reference>
<feature type="region of interest" description="Disordered" evidence="1">
    <location>
        <begin position="984"/>
        <end position="1043"/>
    </location>
</feature>
<dbReference type="InterPro" id="IPR011989">
    <property type="entry name" value="ARM-like"/>
</dbReference>
<dbReference type="InterPro" id="IPR014768">
    <property type="entry name" value="GBD/FH3_dom"/>
</dbReference>
<dbReference type="Gene3D" id="1.20.58.2220">
    <property type="entry name" value="Formin, FH2 domain"/>
    <property type="match status" value="1"/>
</dbReference>
<dbReference type="Pfam" id="PF02181">
    <property type="entry name" value="FH2"/>
    <property type="match status" value="1"/>
</dbReference>
<sequence>MDSRIGLDYIVENRDYIAKLGSALDTQNATVKKQVFELLSALCAYSPDGYARAIETLEFYKNLKKERYRFKIVINELELSSAAPAPPLDYQATLLAFINCVIISEPKLQERIRIRNEFIGLKVLPLLNTLRKVAQSVSDIIVQLDVFVEQQECDEAQSLQAPDGINLNSHLDVFYAILRQVADKPQEGPFLSILQHLLRIDSKDPLSDVIWDTTERLVHRATLLESPDDAVRLQRHQSTQKFTCPNCRSGDASSPTRKPSQPHVVASKPPPAPAPPPPPPPATITVNGAAPPPPPPPVPNGKALPLPPPPPSLRPITPLPETAAAVLLPQQDTPAPKAKMKTINWGKIPDNKVLGRENIWSKMANVHRDSNQTDIDFNEMEGLFCQQPTSGEGSPKPSPKIGKPSSGNGKDTLDRKGKKESTEITLLDGKRSLNVNIFLRQFRSSSTDIIELIRLGAHEEIGAERLLGLLKILPEVDELDMLKSFNGDRSRLGSAEKFLLQLLEVPNYKLRIESMLLKEEFAANMAYLEPCINAMLYAGDNLLNNKALQEVLYMVVVAGNFLNSGGYAGNAAGVKLSSLQKLTDIRANKPGMNLIHFVALQVERCNPELLQFTTQLNTLENASKTTSEQIKSEIGTLETRIRKITRQIELPATDADIKEQMSEFLLAADSEMAVLQAGMKQVDVLRLKLAEFFCEDAATFKLEECFKIFQSFCDKFRQAIKENERRVQQEKLAEERNRIRMEQMAKRTRQVGQAGTPVSDSDSFLGDSLFDPRASPALSRRQLGSGEISNGFIRLEQEYSASPDITPNGSLRRRPSRVLAGEDDLMEYLRSSTGPHDGPGHISRERKAAYGSLDRSWARRARSGSSSRKRPDLLNIDFGLDRERASSPAPLLQQQQQQLSHDRLQSPLASSGTATPTTAANTPISNGPTSLQQQQQQTHAAHEDAKPRISREFRQKIETWLQSNENDEKQNEEYKRKRRLVNANRRSLENETENERKLDPLPEEKIMPATTTPLTTPTITNPTNSQSKDLEQEKQQTHSTSRYQRVYADWKPSQTLEHTDVVGNIQAIADAAQSAQPHLTTAEELRQYRRQRSQEQTQQSASPLQSIAEEDRRKSIQKLGGSDGNTDRLKIYVRRPSSMDLQPEAVVRVEPKPVEKSPSQDDTFASLLDHHKSHNESQYTSANSKEIDADNIETPPVTRRVIATPNTTVVTVSLTDKPKHAPEEKSSVSTAATEQDVPGHFDRYALARRTRRYKRPTDYSSGNEELITPTQDIKQSASASEIRRLQKEEPQPEKARNITKLEKVGRHISSINQEDVREAIRNLKSPTGTPERPWSPPRDLTPSKLKLSASGHHELNDEGFEETQSLVSDTPSHGKGESTNSSCNEANDAPTQRSRPLSKQKTSTTSISAMGSRLADRLQQSRLRGSSTNPVQASQRSQNQMPATTTATSTAALPKRSLSASRPLRMPNGSPLLSATPTSTRSSSSTGVRRSPHEPPQFAPNYALGAPPKQRDVERSSSRNSLRSSRSSINSGASTQTVVRRLPAVQRTATVSVDSSPSKRPLAAQNTRPTAGRGVPASRSSSSGSSVGPSVILVRSKLSSGQRSAQAQPLGSSTSFKENQTAAPTASAVASRLTAARSAMLVKNVLNQQSKSSNNNNPPQQQQQQRNRSVSSFMRPTASSATKRQK</sequence>
<accession>B4LHK6</accession>
<feature type="compositionally biased region" description="Low complexity" evidence="1">
    <location>
        <begin position="1518"/>
        <end position="1531"/>
    </location>
</feature>
<dbReference type="InterPro" id="IPR016024">
    <property type="entry name" value="ARM-type_fold"/>
</dbReference>
<keyword evidence="6" id="KW-1185">Reference proteome</keyword>
<feature type="region of interest" description="Disordered" evidence="1">
    <location>
        <begin position="887"/>
        <end position="949"/>
    </location>
</feature>
<feature type="domain" description="GBD/FH3" evidence="2">
    <location>
        <begin position="1"/>
        <end position="239"/>
    </location>
</feature>
<dbReference type="InterPro" id="IPR015425">
    <property type="entry name" value="FH2_Formin"/>
</dbReference>
<dbReference type="InterPro" id="IPR010472">
    <property type="entry name" value="FH3_dom"/>
</dbReference>
<feature type="compositionally biased region" description="Polar residues" evidence="1">
    <location>
        <begin position="1547"/>
        <end position="1569"/>
    </location>
</feature>
<dbReference type="Gene3D" id="1.25.10.10">
    <property type="entry name" value="Leucine-rich Repeat Variant"/>
    <property type="match status" value="1"/>
</dbReference>
<dbReference type="KEGG" id="dvi:6623006"/>